<gene>
    <name evidence="3" type="ORF">BD324DRAFT_61801</name>
</gene>
<evidence type="ECO:0000256" key="2">
    <source>
        <dbReference type="SAM" id="Phobius"/>
    </source>
</evidence>
<accession>A0A1Y1UC09</accession>
<dbReference type="Proteomes" id="UP000193218">
    <property type="component" value="Unassembled WGS sequence"/>
</dbReference>
<keyword evidence="4" id="KW-1185">Reference proteome</keyword>
<proteinExistence type="predicted"/>
<name>A0A1Y1UC09_9TREE</name>
<dbReference type="AlphaFoldDB" id="A0A1Y1UC09"/>
<feature type="transmembrane region" description="Helical" evidence="2">
    <location>
        <begin position="41"/>
        <end position="65"/>
    </location>
</feature>
<dbReference type="RefSeq" id="XP_021869745.1">
    <property type="nucleotide sequence ID" value="XM_022014981.1"/>
</dbReference>
<organism evidence="3 4">
    <name type="scientific">Kockovaella imperatae</name>
    <dbReference type="NCBI Taxonomy" id="4999"/>
    <lineage>
        <taxon>Eukaryota</taxon>
        <taxon>Fungi</taxon>
        <taxon>Dikarya</taxon>
        <taxon>Basidiomycota</taxon>
        <taxon>Agaricomycotina</taxon>
        <taxon>Tremellomycetes</taxon>
        <taxon>Tremellales</taxon>
        <taxon>Cuniculitremaceae</taxon>
        <taxon>Kockovaella</taxon>
    </lineage>
</organism>
<evidence type="ECO:0000313" key="3">
    <source>
        <dbReference type="EMBL" id="ORX35581.1"/>
    </source>
</evidence>
<dbReference type="GeneID" id="33556789"/>
<protein>
    <submittedName>
        <fullName evidence="3">Uncharacterized protein</fullName>
    </submittedName>
</protein>
<dbReference type="EMBL" id="NBSH01000010">
    <property type="protein sequence ID" value="ORX35581.1"/>
    <property type="molecule type" value="Genomic_DNA"/>
</dbReference>
<feature type="compositionally biased region" description="Polar residues" evidence="1">
    <location>
        <begin position="84"/>
        <end position="100"/>
    </location>
</feature>
<evidence type="ECO:0000313" key="4">
    <source>
        <dbReference type="Proteomes" id="UP000193218"/>
    </source>
</evidence>
<feature type="region of interest" description="Disordered" evidence="1">
    <location>
        <begin position="70"/>
        <end position="168"/>
    </location>
</feature>
<evidence type="ECO:0000256" key="1">
    <source>
        <dbReference type="SAM" id="MobiDB-lite"/>
    </source>
</evidence>
<comment type="caution">
    <text evidence="3">The sequence shown here is derived from an EMBL/GenBank/DDBJ whole genome shotgun (WGS) entry which is preliminary data.</text>
</comment>
<keyword evidence="2" id="KW-1133">Transmembrane helix</keyword>
<dbReference type="InParanoid" id="A0A1Y1UC09"/>
<keyword evidence="2" id="KW-0472">Membrane</keyword>
<keyword evidence="2" id="KW-0812">Transmembrane</keyword>
<reference evidence="3 4" key="1">
    <citation type="submission" date="2017-03" db="EMBL/GenBank/DDBJ databases">
        <title>Widespread Adenine N6-methylation of Active Genes in Fungi.</title>
        <authorList>
            <consortium name="DOE Joint Genome Institute"/>
            <person name="Mondo S.J."/>
            <person name="Dannebaum R.O."/>
            <person name="Kuo R.C."/>
            <person name="Louie K.B."/>
            <person name="Bewick A.J."/>
            <person name="Labutti K."/>
            <person name="Haridas S."/>
            <person name="Kuo A."/>
            <person name="Salamov A."/>
            <person name="Ahrendt S.R."/>
            <person name="Lau R."/>
            <person name="Bowen B.P."/>
            <person name="Lipzen A."/>
            <person name="Sullivan W."/>
            <person name="Andreopoulos W.B."/>
            <person name="Clum A."/>
            <person name="Lindquist E."/>
            <person name="Daum C."/>
            <person name="Northen T.R."/>
            <person name="Ramamoorthy G."/>
            <person name="Schmitz R.J."/>
            <person name="Gryganskyi A."/>
            <person name="Culley D."/>
            <person name="Magnuson J."/>
            <person name="James T.Y."/>
            <person name="O'Malley M.A."/>
            <person name="Stajich J.E."/>
            <person name="Spatafora J.W."/>
            <person name="Visel A."/>
            <person name="Grigoriev I.V."/>
        </authorList>
    </citation>
    <scope>NUCLEOTIDE SEQUENCE [LARGE SCALE GENOMIC DNA]</scope>
    <source>
        <strain evidence="3 4">NRRL Y-17943</strain>
    </source>
</reference>
<dbReference type="OrthoDB" id="5951731at2759"/>
<sequence>MQTALLDGSPCGYGGHCYNAECQTGSWQSVAGSWYRENLQISIPVTVVVGLIVLAILFAIIRCMLRSCSRRRSPQPLPPQRASMRQSVYAPTSGPFSSQEPLAPTRHSGHFPPPPQHPSQWQRPPSNHYGISQPPPSSPPQRYSGQSTWVDPSSYNGPHYGVNEAYGR</sequence>
<dbReference type="STRING" id="4999.A0A1Y1UC09"/>